<proteinExistence type="predicted"/>
<dbReference type="Proteomes" id="UP000199496">
    <property type="component" value="Unassembled WGS sequence"/>
</dbReference>
<keyword evidence="2" id="KW-1185">Reference proteome</keyword>
<gene>
    <name evidence="1" type="ORF">SAMN05421693_1504</name>
</gene>
<dbReference type="STRING" id="867345.SAMN05421693_1504"/>
<evidence type="ECO:0000313" key="2">
    <source>
        <dbReference type="Proteomes" id="UP000199496"/>
    </source>
</evidence>
<accession>A0A1H9GTP1</accession>
<reference evidence="1 2" key="1">
    <citation type="submission" date="2016-10" db="EMBL/GenBank/DDBJ databases">
        <authorList>
            <person name="de Groot N.N."/>
        </authorList>
    </citation>
    <scope>NUCLEOTIDE SEQUENCE [LARGE SCALE GENOMIC DNA]</scope>
    <source>
        <strain evidence="1 2">B7-7</strain>
    </source>
</reference>
<dbReference type="EMBL" id="FOFO01000050">
    <property type="protein sequence ID" value="SEQ53435.1"/>
    <property type="molecule type" value="Genomic_DNA"/>
</dbReference>
<name>A0A1H9GTP1_9GAMM</name>
<evidence type="ECO:0000313" key="1">
    <source>
        <dbReference type="EMBL" id="SEQ53435.1"/>
    </source>
</evidence>
<dbReference type="RefSeq" id="WP_202906278.1">
    <property type="nucleotide sequence ID" value="NZ_FOFO01000050.1"/>
</dbReference>
<sequence>MVAALFRLENNCDEQGMLIVLGKQVDWLKAPEQMGLRRAFVVWIRRVLLPYQKTGSLSAGIQRGGPLKGTICSEFHTRKCSFGDSLSVDSARV</sequence>
<organism evidence="1 2">
    <name type="scientific">Ectothiorhodospira magna</name>
    <dbReference type="NCBI Taxonomy" id="867345"/>
    <lineage>
        <taxon>Bacteria</taxon>
        <taxon>Pseudomonadati</taxon>
        <taxon>Pseudomonadota</taxon>
        <taxon>Gammaproteobacteria</taxon>
        <taxon>Chromatiales</taxon>
        <taxon>Ectothiorhodospiraceae</taxon>
        <taxon>Ectothiorhodospira</taxon>
    </lineage>
</organism>
<dbReference type="AlphaFoldDB" id="A0A1H9GTP1"/>
<protein>
    <submittedName>
        <fullName evidence="1">Uncharacterized protein</fullName>
    </submittedName>
</protein>